<reference evidence="1 2" key="1">
    <citation type="submission" date="2018-06" db="EMBL/GenBank/DDBJ databases">
        <title>Genomic Encyclopedia of Archaeal and Bacterial Type Strains, Phase II (KMG-II): from individual species to whole genera.</title>
        <authorList>
            <person name="Goeker M."/>
        </authorList>
    </citation>
    <scope>NUCLEOTIDE SEQUENCE [LARGE SCALE GENOMIC DNA]</scope>
    <source>
        <strain evidence="1 2">DSM 23446</strain>
    </source>
</reference>
<dbReference type="AlphaFoldDB" id="A0A327NXG3"/>
<organism evidence="1 2">
    <name type="scientific">Algoriphagus yeomjeoni</name>
    <dbReference type="NCBI Taxonomy" id="291403"/>
    <lineage>
        <taxon>Bacteria</taxon>
        <taxon>Pseudomonadati</taxon>
        <taxon>Bacteroidota</taxon>
        <taxon>Cytophagia</taxon>
        <taxon>Cytophagales</taxon>
        <taxon>Cyclobacteriaceae</taxon>
        <taxon>Algoriphagus</taxon>
    </lineage>
</organism>
<gene>
    <name evidence="1" type="ORF">LV83_03937</name>
</gene>
<evidence type="ECO:0000313" key="1">
    <source>
        <dbReference type="EMBL" id="RAI84680.1"/>
    </source>
</evidence>
<accession>A0A327NXG3</accession>
<dbReference type="InterPro" id="IPR025316">
    <property type="entry name" value="DUF4221"/>
</dbReference>
<dbReference type="PROSITE" id="PS51257">
    <property type="entry name" value="PROKAR_LIPOPROTEIN"/>
    <property type="match status" value="1"/>
</dbReference>
<name>A0A327NXG3_9BACT</name>
<protein>
    <submittedName>
        <fullName evidence="1">Uncharacterized protein DUF4221</fullName>
    </submittedName>
</protein>
<evidence type="ECO:0000313" key="2">
    <source>
        <dbReference type="Proteomes" id="UP000249610"/>
    </source>
</evidence>
<sequence length="369" mass="42455">MKKYLFALLIVAFSCNSKQQDSAVQIELEEYYIFELDSLTRRDSKHVGFVPSLNSIYLFNDNTYTIYFYDLETKKNWKKIPLAKEGPDGLGRVDLFKVYSLDSIFSVNEILGQVTRISNEGTKIEKIRFLDMDNGDPAIQSGISFFEFNKSKLYTLARQTPNVLPLRNKILLEYDFHSKEKTFEIEWPIEYIEDWMMATKPSSAVIRGDKVYLSLPYNENILIYDLIDGNLEKKYAGSSKIKKYVPYSGDGDIQSRIRHSLEGARYGKLVYEPSSKVFLREASVGLSIPLDANPLLATSESGSFLSNNKDNVYVLTIVLDDSLNKIGEVPHQKLYQDAFCTDSALFRRVVIYEKENEDILVFGKYKLKY</sequence>
<dbReference type="RefSeq" id="WP_111613247.1">
    <property type="nucleotide sequence ID" value="NZ_QLLK01000016.1"/>
</dbReference>
<dbReference type="Proteomes" id="UP000249610">
    <property type="component" value="Unassembled WGS sequence"/>
</dbReference>
<keyword evidence="2" id="KW-1185">Reference proteome</keyword>
<proteinExistence type="predicted"/>
<dbReference type="OrthoDB" id="828261at2"/>
<dbReference type="Pfam" id="PF13970">
    <property type="entry name" value="DUF4221"/>
    <property type="match status" value="1"/>
</dbReference>
<dbReference type="EMBL" id="QLLK01000016">
    <property type="protein sequence ID" value="RAI84680.1"/>
    <property type="molecule type" value="Genomic_DNA"/>
</dbReference>
<comment type="caution">
    <text evidence="1">The sequence shown here is derived from an EMBL/GenBank/DDBJ whole genome shotgun (WGS) entry which is preliminary data.</text>
</comment>